<reference evidence="3 4" key="1">
    <citation type="journal article" date="2014" name="Genome Announc.">
        <title>Draft genome sequence of the pathogenic fungus Scedosporium apiospermum.</title>
        <authorList>
            <person name="Vandeputte P."/>
            <person name="Ghamrawi S."/>
            <person name="Rechenmann M."/>
            <person name="Iltis A."/>
            <person name="Giraud S."/>
            <person name="Fleury M."/>
            <person name="Thornton C."/>
            <person name="Delhaes L."/>
            <person name="Meyer W."/>
            <person name="Papon N."/>
            <person name="Bouchara J.P."/>
        </authorList>
    </citation>
    <scope>NUCLEOTIDE SEQUENCE [LARGE SCALE GENOMIC DNA]</scope>
    <source>
        <strain evidence="3 4">IHEM 14462</strain>
    </source>
</reference>
<dbReference type="Pfam" id="PF00022">
    <property type="entry name" value="Actin"/>
    <property type="match status" value="1"/>
</dbReference>
<evidence type="ECO:0000256" key="1">
    <source>
        <dbReference type="RuleBase" id="RU000487"/>
    </source>
</evidence>
<dbReference type="OMA" id="GDYRGWI"/>
<dbReference type="SUPFAM" id="SSF53067">
    <property type="entry name" value="Actin-like ATPase domain"/>
    <property type="match status" value="2"/>
</dbReference>
<dbReference type="AlphaFoldDB" id="A0A084GBS0"/>
<dbReference type="RefSeq" id="XP_016644581.1">
    <property type="nucleotide sequence ID" value="XM_016785799.1"/>
</dbReference>
<feature type="compositionally biased region" description="Acidic residues" evidence="2">
    <location>
        <begin position="279"/>
        <end position="292"/>
    </location>
</feature>
<dbReference type="OrthoDB" id="337660at2759"/>
<dbReference type="InterPro" id="IPR043129">
    <property type="entry name" value="ATPase_NBD"/>
</dbReference>
<dbReference type="Gene3D" id="3.30.420.40">
    <property type="match status" value="2"/>
</dbReference>
<proteinExistence type="inferred from homology"/>
<comment type="caution">
    <text evidence="3">The sequence shown here is derived from an EMBL/GenBank/DDBJ whole genome shotgun (WGS) entry which is preliminary data.</text>
</comment>
<dbReference type="GeneID" id="27721959"/>
<dbReference type="SMART" id="SM00268">
    <property type="entry name" value="ACTIN"/>
    <property type="match status" value="1"/>
</dbReference>
<feature type="region of interest" description="Disordered" evidence="2">
    <location>
        <begin position="1"/>
        <end position="38"/>
    </location>
</feature>
<evidence type="ECO:0000313" key="4">
    <source>
        <dbReference type="Proteomes" id="UP000028545"/>
    </source>
</evidence>
<comment type="similarity">
    <text evidence="1">Belongs to the actin family.</text>
</comment>
<gene>
    <name evidence="3" type="ORF">SAPIO_CDS2887</name>
</gene>
<evidence type="ECO:0000313" key="3">
    <source>
        <dbReference type="EMBL" id="KEZ44782.1"/>
    </source>
</evidence>
<protein>
    <submittedName>
        <fullName evidence="3">Actin-related protein</fullName>
    </submittedName>
</protein>
<dbReference type="VEuPathDB" id="FungiDB:SAPIO_CDS2887"/>
<dbReference type="PANTHER" id="PTHR11937">
    <property type="entry name" value="ACTIN"/>
    <property type="match status" value="1"/>
</dbReference>
<organism evidence="3 4">
    <name type="scientific">Pseudallescheria apiosperma</name>
    <name type="common">Scedosporium apiospermum</name>
    <dbReference type="NCBI Taxonomy" id="563466"/>
    <lineage>
        <taxon>Eukaryota</taxon>
        <taxon>Fungi</taxon>
        <taxon>Dikarya</taxon>
        <taxon>Ascomycota</taxon>
        <taxon>Pezizomycotina</taxon>
        <taxon>Sordariomycetes</taxon>
        <taxon>Hypocreomycetidae</taxon>
        <taxon>Microascales</taxon>
        <taxon>Microascaceae</taxon>
        <taxon>Scedosporium</taxon>
    </lineage>
</organism>
<dbReference type="Proteomes" id="UP000028545">
    <property type="component" value="Unassembled WGS sequence"/>
</dbReference>
<evidence type="ECO:0000256" key="2">
    <source>
        <dbReference type="SAM" id="MobiDB-lite"/>
    </source>
</evidence>
<name>A0A084GBS0_PSEDA</name>
<feature type="region of interest" description="Disordered" evidence="2">
    <location>
        <begin position="261"/>
        <end position="300"/>
    </location>
</feature>
<dbReference type="EMBL" id="JOWA01000087">
    <property type="protein sequence ID" value="KEZ44782.1"/>
    <property type="molecule type" value="Genomic_DNA"/>
</dbReference>
<keyword evidence="4" id="KW-1185">Reference proteome</keyword>
<dbReference type="KEGG" id="sapo:SAPIO_CDS2887"/>
<accession>A0A084GBS0</accession>
<sequence>MSAPHRSVANIRGGQLPSISASSPHTPPRAAPSAFGSPSTLRAEEDLIVIEIGSRFVRVGFAGDTIPRVQLQLPPEQQRRVGDYRIWTARGEDDWTKRPRGQHWGEDYELWRNDVRTTDLGLVEDKLHRLLREAFSKHLLIDSKPRHLLFNQFQSPMISLLSNATMSTIAAGVRSAVIVDLGWGETIVTTVYEYREVKCTRSIRGGKHLVSSLHRIIRDALREQGTAVRETDEEEAEDRHVLSFGECEDICTRAVWCKPSNKNKTTQAEPGEGLPTVQEEQEQDELEQEEPEAPSAATQEAKTITIPLQSTRPPTNLTVPFSRLADACENTYFEERPNAPCSFDDEELPVHWLVYKHLLHLPLDVRATCMPRIIFTGGCSKILGLKGRIFDELSELVRMRDWDPVTGRAAEAVKKNPKLRRYNSRQAGTGPTAVLGQEGEAGEEDGVWHDAANAIPETNAIDEKLDRRKTKPIQGELRALESLGPWTGASLACQLKVLAVANVEREAWQLHGANGASRPGDVDAKTQQRQSLGHGGLMRGAAGGQDRAWTLGAWGVL</sequence>
<dbReference type="HOGENOM" id="CLU_023246_0_0_1"/>
<dbReference type="InterPro" id="IPR004000">
    <property type="entry name" value="Actin"/>
</dbReference>
<dbReference type="Gene3D" id="3.90.640.10">
    <property type="entry name" value="Actin, Chain A, domain 4"/>
    <property type="match status" value="1"/>
</dbReference>